<comment type="cofactor">
    <cofactor evidence="1">
        <name>Mg(2+)</name>
        <dbReference type="ChEBI" id="CHEBI:18420"/>
    </cofactor>
</comment>
<feature type="domain" description="Nudix hydrolase" evidence="3">
    <location>
        <begin position="23"/>
        <end position="157"/>
    </location>
</feature>
<dbReference type="InterPro" id="IPR000086">
    <property type="entry name" value="NUDIX_hydrolase_dom"/>
</dbReference>
<organism evidence="4 5">
    <name type="scientific">Anaerosacchariphilus polymeriproducens</name>
    <dbReference type="NCBI Taxonomy" id="1812858"/>
    <lineage>
        <taxon>Bacteria</taxon>
        <taxon>Bacillati</taxon>
        <taxon>Bacillota</taxon>
        <taxon>Clostridia</taxon>
        <taxon>Lachnospirales</taxon>
        <taxon>Lachnospiraceae</taxon>
        <taxon>Anaerosacchariphilus</taxon>
    </lineage>
</organism>
<evidence type="ECO:0000313" key="4">
    <source>
        <dbReference type="EMBL" id="RDU22374.1"/>
    </source>
</evidence>
<dbReference type="Gene3D" id="3.90.79.10">
    <property type="entry name" value="Nucleoside Triphosphate Pyrophosphohydrolase"/>
    <property type="match status" value="1"/>
</dbReference>
<sequence length="171" mass="19797">MKENYNLLCCLDEKNYKENGSKFQRTAVRAVIRDGNRIAMIRSSKYGEYKFPGGGMEKTEQIKDTIKREVEEETGLTVISDSLKYLGSVVERRKGEKEDIFEMLSHYYECMVKDSNGMQKLDAYEAEYGYKLEYISLEEAIINNEGIKDISNIPWIKRDTEVMKLLTKAAT</sequence>
<dbReference type="PANTHER" id="PTHR43046">
    <property type="entry name" value="GDP-MANNOSE MANNOSYL HYDROLASE"/>
    <property type="match status" value="1"/>
</dbReference>
<dbReference type="GO" id="GO:0016787">
    <property type="term" value="F:hydrolase activity"/>
    <property type="evidence" value="ECO:0007669"/>
    <property type="project" value="UniProtKB-KW"/>
</dbReference>
<evidence type="ECO:0000313" key="5">
    <source>
        <dbReference type="Proteomes" id="UP000255036"/>
    </source>
</evidence>
<dbReference type="AlphaFoldDB" id="A0A371AS44"/>
<dbReference type="EMBL" id="QRCT01000049">
    <property type="protein sequence ID" value="RDU22374.1"/>
    <property type="molecule type" value="Genomic_DNA"/>
</dbReference>
<evidence type="ECO:0000256" key="2">
    <source>
        <dbReference type="ARBA" id="ARBA00022801"/>
    </source>
</evidence>
<dbReference type="InterPro" id="IPR020084">
    <property type="entry name" value="NUDIX_hydrolase_CS"/>
</dbReference>
<dbReference type="CDD" id="cd02883">
    <property type="entry name" value="NUDIX_Hydrolase"/>
    <property type="match status" value="1"/>
</dbReference>
<dbReference type="InterPro" id="IPR015797">
    <property type="entry name" value="NUDIX_hydrolase-like_dom_sf"/>
</dbReference>
<dbReference type="PANTHER" id="PTHR43046:SF2">
    <property type="entry name" value="8-OXO-DGTP DIPHOSPHATASE-RELATED"/>
    <property type="match status" value="1"/>
</dbReference>
<keyword evidence="2" id="KW-0378">Hydrolase</keyword>
<dbReference type="Proteomes" id="UP000255036">
    <property type="component" value="Unassembled WGS sequence"/>
</dbReference>
<dbReference type="RefSeq" id="WP_115482784.1">
    <property type="nucleotide sequence ID" value="NZ_QRCT01000049.1"/>
</dbReference>
<reference evidence="4 5" key="1">
    <citation type="submission" date="2018-07" db="EMBL/GenBank/DDBJ databases">
        <title>Anaerosacharophilus polymeroproducens gen. nov. sp. nov., an anaerobic bacterium isolated from salt field.</title>
        <authorList>
            <person name="Kim W."/>
            <person name="Yang S.-H."/>
            <person name="Oh J."/>
            <person name="Lee J.-H."/>
            <person name="Kwon K.K."/>
        </authorList>
    </citation>
    <scope>NUCLEOTIDE SEQUENCE [LARGE SCALE GENOMIC DNA]</scope>
    <source>
        <strain evidence="4 5">MCWD5</strain>
    </source>
</reference>
<evidence type="ECO:0000259" key="3">
    <source>
        <dbReference type="PROSITE" id="PS51462"/>
    </source>
</evidence>
<comment type="caution">
    <text evidence="4">The sequence shown here is derived from an EMBL/GenBank/DDBJ whole genome shotgun (WGS) entry which is preliminary data.</text>
</comment>
<dbReference type="PROSITE" id="PS00893">
    <property type="entry name" value="NUDIX_BOX"/>
    <property type="match status" value="1"/>
</dbReference>
<gene>
    <name evidence="4" type="ORF">DWV06_13840</name>
</gene>
<keyword evidence="5" id="KW-1185">Reference proteome</keyword>
<proteinExistence type="predicted"/>
<dbReference type="Pfam" id="PF00293">
    <property type="entry name" value="NUDIX"/>
    <property type="match status" value="1"/>
</dbReference>
<dbReference type="SUPFAM" id="SSF55811">
    <property type="entry name" value="Nudix"/>
    <property type="match status" value="1"/>
</dbReference>
<dbReference type="OrthoDB" id="511483at2"/>
<accession>A0A371AS44</accession>
<dbReference type="PROSITE" id="PS51462">
    <property type="entry name" value="NUDIX"/>
    <property type="match status" value="1"/>
</dbReference>
<evidence type="ECO:0000256" key="1">
    <source>
        <dbReference type="ARBA" id="ARBA00001946"/>
    </source>
</evidence>
<protein>
    <submittedName>
        <fullName evidence="4">NUDIX domain-containing protein</fullName>
    </submittedName>
</protein>
<name>A0A371AS44_9FIRM</name>